<comment type="caution">
    <text evidence="13">The sequence shown here is derived from an EMBL/GenBank/DDBJ whole genome shotgun (WGS) entry which is preliminary data.</text>
</comment>
<dbReference type="Pfam" id="PF12019">
    <property type="entry name" value="GspH"/>
    <property type="match status" value="1"/>
</dbReference>
<dbReference type="Gene3D" id="3.55.40.10">
    <property type="entry name" value="minor pseudopilin epsh domain"/>
    <property type="match status" value="1"/>
</dbReference>
<dbReference type="EMBL" id="JANUEK010000003">
    <property type="protein sequence ID" value="MCS4279504.1"/>
    <property type="molecule type" value="Genomic_DNA"/>
</dbReference>
<proteinExistence type="inferred from homology"/>
<evidence type="ECO:0000256" key="11">
    <source>
        <dbReference type="SAM" id="Phobius"/>
    </source>
</evidence>
<evidence type="ECO:0000256" key="7">
    <source>
        <dbReference type="ARBA" id="ARBA00022989"/>
    </source>
</evidence>
<keyword evidence="6 11" id="KW-0812">Transmembrane</keyword>
<gene>
    <name evidence="13" type="ORF">M2412_001480</name>
</gene>
<keyword evidence="3" id="KW-1003">Cell membrane</keyword>
<feature type="domain" description="General secretion pathway GspH" evidence="12">
    <location>
        <begin position="54"/>
        <end position="165"/>
    </location>
</feature>
<evidence type="ECO:0000256" key="10">
    <source>
        <dbReference type="ARBA" id="ARBA00030775"/>
    </source>
</evidence>
<dbReference type="InterPro" id="IPR022346">
    <property type="entry name" value="T2SS_GspH"/>
</dbReference>
<keyword evidence="8 11" id="KW-0472">Membrane</keyword>
<accession>A0AAW5PH94</accession>
<evidence type="ECO:0000259" key="12">
    <source>
        <dbReference type="Pfam" id="PF12019"/>
    </source>
</evidence>
<dbReference type="AlphaFoldDB" id="A0AAW5PH94"/>
<dbReference type="SUPFAM" id="SSF54523">
    <property type="entry name" value="Pili subunits"/>
    <property type="match status" value="1"/>
</dbReference>
<dbReference type="InterPro" id="IPR045584">
    <property type="entry name" value="Pilin-like"/>
</dbReference>
<evidence type="ECO:0000256" key="5">
    <source>
        <dbReference type="ARBA" id="ARBA00022519"/>
    </source>
</evidence>
<dbReference type="RefSeq" id="WP_259260244.1">
    <property type="nucleotide sequence ID" value="NZ_JANUEK010000003.1"/>
</dbReference>
<protein>
    <recommendedName>
        <fullName evidence="2">Type II secretion system protein H</fullName>
    </recommendedName>
    <alternativeName>
        <fullName evidence="10">General secretion pathway protein H</fullName>
    </alternativeName>
</protein>
<dbReference type="GO" id="GO:0015627">
    <property type="term" value="C:type II protein secretion system complex"/>
    <property type="evidence" value="ECO:0007669"/>
    <property type="project" value="InterPro"/>
</dbReference>
<evidence type="ECO:0000256" key="2">
    <source>
        <dbReference type="ARBA" id="ARBA00021549"/>
    </source>
</evidence>
<comment type="similarity">
    <text evidence="9">Belongs to the GSP H family.</text>
</comment>
<dbReference type="GO" id="GO:0005886">
    <property type="term" value="C:plasma membrane"/>
    <property type="evidence" value="ECO:0007669"/>
    <property type="project" value="UniProtKB-SubCell"/>
</dbReference>
<organism evidence="13 14">
    <name type="scientific">Stenotrophomonas rhizophila</name>
    <dbReference type="NCBI Taxonomy" id="216778"/>
    <lineage>
        <taxon>Bacteria</taxon>
        <taxon>Pseudomonadati</taxon>
        <taxon>Pseudomonadota</taxon>
        <taxon>Gammaproteobacteria</taxon>
        <taxon>Lysobacterales</taxon>
        <taxon>Lysobacteraceae</taxon>
        <taxon>Stenotrophomonas</taxon>
    </lineage>
</organism>
<evidence type="ECO:0000256" key="9">
    <source>
        <dbReference type="ARBA" id="ARBA00025772"/>
    </source>
</evidence>
<evidence type="ECO:0000256" key="3">
    <source>
        <dbReference type="ARBA" id="ARBA00022475"/>
    </source>
</evidence>
<reference evidence="13" key="1">
    <citation type="submission" date="2022-08" db="EMBL/GenBank/DDBJ databases">
        <title>Genomic analyses of the natural microbiome of Caenorhabditis elegans.</title>
        <authorList>
            <person name="Samuel B."/>
        </authorList>
    </citation>
    <scope>NUCLEOTIDE SEQUENCE</scope>
    <source>
        <strain evidence="13">BIGb0277</strain>
    </source>
</reference>
<evidence type="ECO:0000313" key="13">
    <source>
        <dbReference type="EMBL" id="MCS4279504.1"/>
    </source>
</evidence>
<keyword evidence="7 11" id="KW-1133">Transmembrane helix</keyword>
<evidence type="ECO:0000256" key="1">
    <source>
        <dbReference type="ARBA" id="ARBA00004377"/>
    </source>
</evidence>
<feature type="transmembrane region" description="Helical" evidence="11">
    <location>
        <begin position="12"/>
        <end position="36"/>
    </location>
</feature>
<evidence type="ECO:0000256" key="8">
    <source>
        <dbReference type="ARBA" id="ARBA00023136"/>
    </source>
</evidence>
<evidence type="ECO:0000256" key="6">
    <source>
        <dbReference type="ARBA" id="ARBA00022692"/>
    </source>
</evidence>
<keyword evidence="4" id="KW-0488">Methylation</keyword>
<dbReference type="Proteomes" id="UP001320691">
    <property type="component" value="Unassembled WGS sequence"/>
</dbReference>
<dbReference type="GO" id="GO:0015628">
    <property type="term" value="P:protein secretion by the type II secretion system"/>
    <property type="evidence" value="ECO:0007669"/>
    <property type="project" value="InterPro"/>
</dbReference>
<evidence type="ECO:0000256" key="4">
    <source>
        <dbReference type="ARBA" id="ARBA00022481"/>
    </source>
</evidence>
<evidence type="ECO:0000313" key="14">
    <source>
        <dbReference type="Proteomes" id="UP001320691"/>
    </source>
</evidence>
<comment type="subcellular location">
    <subcellularLocation>
        <location evidence="1">Cell inner membrane</location>
        <topology evidence="1">Single-pass membrane protein</topology>
    </subcellularLocation>
</comment>
<name>A0AAW5PH94_9GAMM</name>
<sequence>MEHARPLPRPAACAGVTLIQSLIAMAILAILTGMALPAMQQTRDRLQADSLRMQLASALATARNTAITERRRIAVCPTDDGVHCGRDWSRGWMPYRHGEPAAGQTLPPAPILVHQHTRTRLSAFGSTHKPTIQFRPDGQLNGSNQSVIFCLEGLSQGKVVVSRTGRVRSERPRRPTAC</sequence>
<keyword evidence="5" id="KW-0997">Cell inner membrane</keyword>